<accession>A0A7C4TQ21</accession>
<organism evidence="1">
    <name type="scientific">candidate division WWE3 bacterium</name>
    <dbReference type="NCBI Taxonomy" id="2053526"/>
    <lineage>
        <taxon>Bacteria</taxon>
        <taxon>Katanobacteria</taxon>
    </lineage>
</organism>
<dbReference type="EMBL" id="DSRT01000029">
    <property type="protein sequence ID" value="HGW29403.1"/>
    <property type="molecule type" value="Genomic_DNA"/>
</dbReference>
<reference evidence="1" key="1">
    <citation type="journal article" date="2020" name="mSystems">
        <title>Genome- and Community-Level Interaction Insights into Carbon Utilization and Element Cycling Functions of Hydrothermarchaeota in Hydrothermal Sediment.</title>
        <authorList>
            <person name="Zhou Z."/>
            <person name="Liu Y."/>
            <person name="Xu W."/>
            <person name="Pan J."/>
            <person name="Luo Z.H."/>
            <person name="Li M."/>
        </authorList>
    </citation>
    <scope>NUCLEOTIDE SEQUENCE [LARGE SCALE GENOMIC DNA]</scope>
    <source>
        <strain evidence="1">SpSt-417</strain>
    </source>
</reference>
<sequence>MNGLEILFKIIGRILGFVKPADTKPTRNAVQSYEHAVYKLGQLVFVSPKCPNTEVAGMVLVVTGGVWYPFRAEMGVEQKNMVPVVAPGSKTAYVEPSYVQSFSLKSAGIEPTLRGQRHGYGCSCRSCVSQLEDRIAQIPR</sequence>
<name>A0A7C4TQ21_UNCKA</name>
<proteinExistence type="predicted"/>
<comment type="caution">
    <text evidence="1">The sequence shown here is derived from an EMBL/GenBank/DDBJ whole genome shotgun (WGS) entry which is preliminary data.</text>
</comment>
<evidence type="ECO:0000313" key="1">
    <source>
        <dbReference type="EMBL" id="HGW29403.1"/>
    </source>
</evidence>
<protein>
    <submittedName>
        <fullName evidence="1">Uncharacterized protein</fullName>
    </submittedName>
</protein>
<dbReference type="AlphaFoldDB" id="A0A7C4TQ21"/>
<gene>
    <name evidence="1" type="ORF">ENR63_00545</name>
</gene>